<gene>
    <name evidence="2" type="ORF">J5N97_027754</name>
</gene>
<feature type="region of interest" description="Disordered" evidence="1">
    <location>
        <begin position="64"/>
        <end position="107"/>
    </location>
</feature>
<keyword evidence="3" id="KW-1185">Reference proteome</keyword>
<feature type="compositionally biased region" description="Polar residues" evidence="1">
    <location>
        <begin position="72"/>
        <end position="100"/>
    </location>
</feature>
<reference evidence="2" key="2">
    <citation type="journal article" date="2022" name="Hortic Res">
        <title>The genome of Dioscorea zingiberensis sheds light on the biosynthesis, origin and evolution of the medicinally important diosgenin saponins.</title>
        <authorList>
            <person name="Li Y."/>
            <person name="Tan C."/>
            <person name="Li Z."/>
            <person name="Guo J."/>
            <person name="Li S."/>
            <person name="Chen X."/>
            <person name="Wang C."/>
            <person name="Dai X."/>
            <person name="Yang H."/>
            <person name="Song W."/>
            <person name="Hou L."/>
            <person name="Xu J."/>
            <person name="Tong Z."/>
            <person name="Xu A."/>
            <person name="Yuan X."/>
            <person name="Wang W."/>
            <person name="Yang Q."/>
            <person name="Chen L."/>
            <person name="Sun Z."/>
            <person name="Wang K."/>
            <person name="Pan B."/>
            <person name="Chen J."/>
            <person name="Bao Y."/>
            <person name="Liu F."/>
            <person name="Qi X."/>
            <person name="Gang D.R."/>
            <person name="Wen J."/>
            <person name="Li J."/>
        </authorList>
    </citation>
    <scope>NUCLEOTIDE SEQUENCE</scope>
    <source>
        <strain evidence="2">Dzin_1.0</strain>
    </source>
</reference>
<comment type="caution">
    <text evidence="2">The sequence shown here is derived from an EMBL/GenBank/DDBJ whole genome shotgun (WGS) entry which is preliminary data.</text>
</comment>
<sequence length="107" mass="10574">MVRGHGGVFRGGGGAGGGGGFGGGGGGGLGGGGGGGGLIIGREVPHNASFITAAELVARRNSRAVEGRRQMQNEIETSQHTTSDFGAPEISTQQSMTNAAVQEDHQI</sequence>
<dbReference type="EMBL" id="JAGGNH010000009">
    <property type="protein sequence ID" value="KAJ0962632.1"/>
    <property type="molecule type" value="Genomic_DNA"/>
</dbReference>
<evidence type="ECO:0000313" key="3">
    <source>
        <dbReference type="Proteomes" id="UP001085076"/>
    </source>
</evidence>
<reference evidence="2" key="1">
    <citation type="submission" date="2021-03" db="EMBL/GenBank/DDBJ databases">
        <authorList>
            <person name="Li Z."/>
            <person name="Yang C."/>
        </authorList>
    </citation>
    <scope>NUCLEOTIDE SEQUENCE</scope>
    <source>
        <strain evidence="2">Dzin_1.0</strain>
        <tissue evidence="2">Leaf</tissue>
    </source>
</reference>
<dbReference type="AlphaFoldDB" id="A0A9D5BX94"/>
<accession>A0A9D5BX94</accession>
<organism evidence="2 3">
    <name type="scientific">Dioscorea zingiberensis</name>
    <dbReference type="NCBI Taxonomy" id="325984"/>
    <lineage>
        <taxon>Eukaryota</taxon>
        <taxon>Viridiplantae</taxon>
        <taxon>Streptophyta</taxon>
        <taxon>Embryophyta</taxon>
        <taxon>Tracheophyta</taxon>
        <taxon>Spermatophyta</taxon>
        <taxon>Magnoliopsida</taxon>
        <taxon>Liliopsida</taxon>
        <taxon>Dioscoreales</taxon>
        <taxon>Dioscoreaceae</taxon>
        <taxon>Dioscorea</taxon>
    </lineage>
</organism>
<evidence type="ECO:0000313" key="2">
    <source>
        <dbReference type="EMBL" id="KAJ0962632.1"/>
    </source>
</evidence>
<evidence type="ECO:0000256" key="1">
    <source>
        <dbReference type="SAM" id="MobiDB-lite"/>
    </source>
</evidence>
<proteinExistence type="predicted"/>
<feature type="region of interest" description="Disordered" evidence="1">
    <location>
        <begin position="1"/>
        <end position="40"/>
    </location>
</feature>
<dbReference type="Proteomes" id="UP001085076">
    <property type="component" value="Miscellaneous, Linkage group lg09"/>
</dbReference>
<protein>
    <submittedName>
        <fullName evidence="2">Uncharacterized protein</fullName>
    </submittedName>
</protein>
<name>A0A9D5BX94_9LILI</name>
<feature type="compositionally biased region" description="Gly residues" evidence="1">
    <location>
        <begin position="1"/>
        <end position="39"/>
    </location>
</feature>